<evidence type="ECO:0008006" key="3">
    <source>
        <dbReference type="Google" id="ProtNLM"/>
    </source>
</evidence>
<gene>
    <name evidence="1" type="ORF">HHU12_15430</name>
</gene>
<dbReference type="PROSITE" id="PS51257">
    <property type="entry name" value="PROKAR_LIPOPROTEIN"/>
    <property type="match status" value="1"/>
</dbReference>
<dbReference type="AlphaFoldDB" id="A0A7X9RVB5"/>
<sequence length="137" mass="15791">MSDFKIPNFLYLFILLFFIGCEDEEVSPNELKNYNGEYYGQTYNSAKVHIADWYIKVENGKLSGKFREMDDYEEYEGSVDQNGILTAVAIFDESSMRQSELLVITMKGTISLEDKTLKGHWINQKEDTGTFEGVKVK</sequence>
<protein>
    <recommendedName>
        <fullName evidence="3">Lipocalin-like domain-containing protein</fullName>
    </recommendedName>
</protein>
<proteinExistence type="predicted"/>
<organism evidence="1 2">
    <name type="scientific">Flammeovirga aprica JL-4</name>
    <dbReference type="NCBI Taxonomy" id="694437"/>
    <lineage>
        <taxon>Bacteria</taxon>
        <taxon>Pseudomonadati</taxon>
        <taxon>Bacteroidota</taxon>
        <taxon>Cytophagia</taxon>
        <taxon>Cytophagales</taxon>
        <taxon>Flammeovirgaceae</taxon>
        <taxon>Flammeovirga</taxon>
    </lineage>
</organism>
<dbReference type="Proteomes" id="UP000576082">
    <property type="component" value="Unassembled WGS sequence"/>
</dbReference>
<name>A0A7X9RVB5_9BACT</name>
<dbReference type="RefSeq" id="WP_169657644.1">
    <property type="nucleotide sequence ID" value="NZ_JABANE010000040.1"/>
</dbReference>
<evidence type="ECO:0000313" key="2">
    <source>
        <dbReference type="Proteomes" id="UP000576082"/>
    </source>
</evidence>
<reference evidence="1 2" key="1">
    <citation type="submission" date="2020-04" db="EMBL/GenBank/DDBJ databases">
        <title>Flammeovirga sp. SR4, a novel species isolated from seawater.</title>
        <authorList>
            <person name="Wang X."/>
        </authorList>
    </citation>
    <scope>NUCLEOTIDE SEQUENCE [LARGE SCALE GENOMIC DNA]</scope>
    <source>
        <strain evidence="1 2">ATCC 23126</strain>
    </source>
</reference>
<evidence type="ECO:0000313" key="1">
    <source>
        <dbReference type="EMBL" id="NME69367.1"/>
    </source>
</evidence>
<dbReference type="EMBL" id="JABANE010000040">
    <property type="protein sequence ID" value="NME69367.1"/>
    <property type="molecule type" value="Genomic_DNA"/>
</dbReference>
<comment type="caution">
    <text evidence="1">The sequence shown here is derived from an EMBL/GenBank/DDBJ whole genome shotgun (WGS) entry which is preliminary data.</text>
</comment>
<accession>A0A7X9RVB5</accession>
<keyword evidence="2" id="KW-1185">Reference proteome</keyword>